<evidence type="ECO:0000313" key="2">
    <source>
        <dbReference type="EMBL" id="KAK3939530.1"/>
    </source>
</evidence>
<sequence length="1439" mass="156945">MAPTSDVVCLPVKLDAYMLNASACGTFPDATLAPLAQPNFTWLRMDSALMEPDCLPYHDLHNASPASSNPRLTDLGTGAPRPERMGIYLHWMLPRIYRSGSAEDTGDGKPSLKAPKFHFAPDRWLVLRRLHPGSFQPADAVSSGKVRWVEGWVVESNRIRNITEFGDEVDIEMECAPFVSGDSAASLEAQAEIFIGAKTNVVSDKQHPDGWHEQRQSSPSSFVPLNVAGASNPLFADYTPHNPNVFSIVDNFQYYWPDPANPKDKPLYLTEATASYCVLGWHSAAREDNLSAIGKFTLSQIFEQCFLQLMDPKSFDMSKPPPVRALCHGAMYSVRYMSQGNQGLTVPAHTAAQKLADPSSHPVTVGTTPIDAIIAYVRAHTGTSTETETDILHLDTLLLKTDDDIDSQQEALDMRTAHNFKPAQSSGSHWHFVAAQASGNAPQPSTGGSVKTQAIFEPTPAQQQELAVLNAVQSALDSTATELRQARWNLWAHWWKFVGDGGFVDLEGGLPNVQAHTAKLATAVTDLQARVDALTAALDTALVPLRDPNAPAPPPSPSKQPQREKDRPHLVQEGSSSSRFYLQNDPTILVPGIENPWPADWLNPNGLMVRMGSQIVVNGLPQTLPAGWGNLPDLCTTQLPKRMPDDIQATAATLVREFFNLHPNDGKDDSWQPQNTNLNPLYHDGRDMWNSTQPYFPLFLEYEVRYYHLEYDLWRFENPDVDTPHGTVAPFRYGLDPDKDIAGKTQDETVITGRILILPQPGFVLSKNIDRLFKATPPDELPDNLRDVGSQEKLKHDAVQLRFLSAPLDGFKNHLITMLNGIHVKPSVRLPGQPLQPLRAAIAAGQDAGFGNLNDPNEPKNKIIPLMGIETTKTPYADYVDFPVADIDPLKPVTHGQFKFTRLDIFDKFGQTISAINPAPARTIPALNPALSEYFHPQHLKGDPKQAKTVEGAQYASCQFAQFPPTINQESRMNASFLHFDDDLGAWRPCTEWENPIWGFLVVNYAEYAVQVFLPDGTFYREARRGGRAGDDVSARWKPLDPPTDGNGTAAQQHPQLDKLITKLRDKDYLSAMFATIDEAIKAVPHTPDAYAEFLNAVVGRPLALANAGFSLELAAPPVLSQATTSDYPQPTDASAAKLLDYQFRVKIGDRDRVYDGMVGYFDSYSAPQPGSGGFATPGTELDLDTLLTYFPAPGSAATTGIGAGNHPIVQPYHLSATTVPLMHDAASATSGASALAKQHWAQLQKHMFGALMDPFSKLHLYSGILPVAELQLPAWSLQAAMRRMTTFFHCGPLLVTNGSALVHDLGSNLTPDYNIASLQEVEAAGDDHAPPGSEAAKKKPVGVPLPAVKSADWNWLGPFAVPKDSSSPGSSSRAGGGSRGSGGVAAAAAPSGKETVWNPFVIASLDNKPKFEKGPYMAIEGFLQLKHPITAPDTHVAT</sequence>
<evidence type="ECO:0000313" key="3">
    <source>
        <dbReference type="Proteomes" id="UP001303473"/>
    </source>
</evidence>
<feature type="compositionally biased region" description="Basic and acidic residues" evidence="1">
    <location>
        <begin position="561"/>
        <end position="570"/>
    </location>
</feature>
<feature type="region of interest" description="Disordered" evidence="1">
    <location>
        <begin position="1361"/>
        <end position="1390"/>
    </location>
</feature>
<dbReference type="EMBL" id="MU853810">
    <property type="protein sequence ID" value="KAK3939530.1"/>
    <property type="molecule type" value="Genomic_DNA"/>
</dbReference>
<gene>
    <name evidence="2" type="ORF">QBC46DRAFT_437333</name>
</gene>
<reference evidence="3" key="1">
    <citation type="journal article" date="2023" name="Mol. Phylogenet. Evol.">
        <title>Genome-scale phylogeny and comparative genomics of the fungal order Sordariales.</title>
        <authorList>
            <person name="Hensen N."/>
            <person name="Bonometti L."/>
            <person name="Westerberg I."/>
            <person name="Brannstrom I.O."/>
            <person name="Guillou S."/>
            <person name="Cros-Aarteil S."/>
            <person name="Calhoun S."/>
            <person name="Haridas S."/>
            <person name="Kuo A."/>
            <person name="Mondo S."/>
            <person name="Pangilinan J."/>
            <person name="Riley R."/>
            <person name="LaButti K."/>
            <person name="Andreopoulos B."/>
            <person name="Lipzen A."/>
            <person name="Chen C."/>
            <person name="Yan M."/>
            <person name="Daum C."/>
            <person name="Ng V."/>
            <person name="Clum A."/>
            <person name="Steindorff A."/>
            <person name="Ohm R.A."/>
            <person name="Martin F."/>
            <person name="Silar P."/>
            <person name="Natvig D.O."/>
            <person name="Lalanne C."/>
            <person name="Gautier V."/>
            <person name="Ament-Velasquez S.L."/>
            <person name="Kruys A."/>
            <person name="Hutchinson M.I."/>
            <person name="Powell A.J."/>
            <person name="Barry K."/>
            <person name="Miller A.N."/>
            <person name="Grigoriev I.V."/>
            <person name="Debuchy R."/>
            <person name="Gladieux P."/>
            <person name="Hiltunen Thoren M."/>
            <person name="Johannesson H."/>
        </authorList>
    </citation>
    <scope>NUCLEOTIDE SEQUENCE [LARGE SCALE GENOMIC DNA]</scope>
    <source>
        <strain evidence="3">CBS 340.73</strain>
    </source>
</reference>
<keyword evidence="3" id="KW-1185">Reference proteome</keyword>
<dbReference type="Proteomes" id="UP001303473">
    <property type="component" value="Unassembled WGS sequence"/>
</dbReference>
<organism evidence="2 3">
    <name type="scientific">Diplogelasinospora grovesii</name>
    <dbReference type="NCBI Taxonomy" id="303347"/>
    <lineage>
        <taxon>Eukaryota</taxon>
        <taxon>Fungi</taxon>
        <taxon>Dikarya</taxon>
        <taxon>Ascomycota</taxon>
        <taxon>Pezizomycotina</taxon>
        <taxon>Sordariomycetes</taxon>
        <taxon>Sordariomycetidae</taxon>
        <taxon>Sordariales</taxon>
        <taxon>Diplogelasinosporaceae</taxon>
        <taxon>Diplogelasinospora</taxon>
    </lineage>
</organism>
<protein>
    <submittedName>
        <fullName evidence="2">Uncharacterized protein</fullName>
    </submittedName>
</protein>
<evidence type="ECO:0000256" key="1">
    <source>
        <dbReference type="SAM" id="MobiDB-lite"/>
    </source>
</evidence>
<name>A0AAN6S3X3_9PEZI</name>
<feature type="region of interest" description="Disordered" evidence="1">
    <location>
        <begin position="542"/>
        <end position="576"/>
    </location>
</feature>
<proteinExistence type="predicted"/>
<accession>A0AAN6S3X3</accession>
<feature type="compositionally biased region" description="Gly residues" evidence="1">
    <location>
        <begin position="1375"/>
        <end position="1384"/>
    </location>
</feature>
<comment type="caution">
    <text evidence="2">The sequence shown here is derived from an EMBL/GenBank/DDBJ whole genome shotgun (WGS) entry which is preliminary data.</text>
</comment>